<dbReference type="KEGG" id="pan:PODANSg9228"/>
<accession>B2VLA5</accession>
<feature type="compositionally biased region" description="Low complexity" evidence="1">
    <location>
        <begin position="465"/>
        <end position="479"/>
    </location>
</feature>
<feature type="compositionally biased region" description="Basic and acidic residues" evidence="1">
    <location>
        <begin position="224"/>
        <end position="234"/>
    </location>
</feature>
<name>B2VLA5_PODAN</name>
<feature type="region of interest" description="Disordered" evidence="1">
    <location>
        <begin position="299"/>
        <end position="595"/>
    </location>
</feature>
<reference evidence="3" key="4">
    <citation type="submission" date="2015-04" db="EMBL/GenBank/DDBJ databases">
        <title>Maintaining two mating types: Structure of the mating type locus and its role in heterokaryosis in Podospora anserina.</title>
        <authorList>
            <person name="Grognet P."/>
            <person name="Bidard F."/>
            <person name="Kuchly C."/>
            <person name="Chan Ho Tong L."/>
            <person name="Coppin E."/>
            <person name="Ait Benkhali J."/>
            <person name="Couloux A."/>
            <person name="Wincker P."/>
            <person name="Debuchy R."/>
            <person name="Silar P."/>
        </authorList>
    </citation>
    <scope>NUCLEOTIDE SEQUENCE</scope>
</reference>
<gene>
    <name evidence="2" type="ORF">PODANS_5_5470</name>
</gene>
<dbReference type="EMBL" id="FO904940">
    <property type="protein sequence ID" value="CDP29525.1"/>
    <property type="molecule type" value="Genomic_DNA"/>
</dbReference>
<feature type="compositionally biased region" description="Low complexity" evidence="1">
    <location>
        <begin position="180"/>
        <end position="195"/>
    </location>
</feature>
<feature type="compositionally biased region" description="Low complexity" evidence="1">
    <location>
        <begin position="443"/>
        <end position="456"/>
    </location>
</feature>
<dbReference type="STRING" id="515849.B2VLA5"/>
<feature type="compositionally biased region" description="Basic and acidic residues" evidence="1">
    <location>
        <begin position="370"/>
        <end position="383"/>
    </location>
</feature>
<feature type="compositionally biased region" description="Acidic residues" evidence="1">
    <location>
        <begin position="208"/>
        <end position="223"/>
    </location>
</feature>
<feature type="compositionally biased region" description="Basic residues" evidence="1">
    <location>
        <begin position="384"/>
        <end position="394"/>
    </location>
</feature>
<dbReference type="PANTHER" id="PTHR35006">
    <property type="entry name" value="GLYOXALASE FAMILY PROTEIN (AFU_ORTHOLOGUE AFUA_5G14830)"/>
    <property type="match status" value="1"/>
</dbReference>
<dbReference type="HOGENOM" id="CLU_026944_1_0_1"/>
<organism evidence="2">
    <name type="scientific">Podospora anserina (strain S / ATCC MYA-4624 / DSM 980 / FGSC 10383)</name>
    <name type="common">Pleurage anserina</name>
    <dbReference type="NCBI Taxonomy" id="515849"/>
    <lineage>
        <taxon>Eukaryota</taxon>
        <taxon>Fungi</taxon>
        <taxon>Dikarya</taxon>
        <taxon>Ascomycota</taxon>
        <taxon>Pezizomycotina</taxon>
        <taxon>Sordariomycetes</taxon>
        <taxon>Sordariomycetidae</taxon>
        <taxon>Sordariales</taxon>
        <taxon>Podosporaceae</taxon>
        <taxon>Podospora</taxon>
        <taxon>Podospora anserina</taxon>
    </lineage>
</organism>
<dbReference type="Proteomes" id="UP000001197">
    <property type="component" value="Chromosome 5"/>
</dbReference>
<dbReference type="VEuPathDB" id="FungiDB:PODANS_5_5470"/>
<feature type="region of interest" description="Disordered" evidence="1">
    <location>
        <begin position="180"/>
        <end position="262"/>
    </location>
</feature>
<feature type="compositionally biased region" description="Basic and acidic residues" evidence="1">
    <location>
        <begin position="197"/>
        <end position="207"/>
    </location>
</feature>
<reference evidence="2" key="2">
    <citation type="submission" date="2008-07" db="EMBL/GenBank/DDBJ databases">
        <authorList>
            <person name="Genoscope - CEA"/>
        </authorList>
    </citation>
    <scope>NUCLEOTIDE SEQUENCE</scope>
    <source>
        <strain evidence="2">S mat+</strain>
    </source>
</reference>
<dbReference type="InterPro" id="IPR029068">
    <property type="entry name" value="Glyas_Bleomycin-R_OHBP_Dase"/>
</dbReference>
<sequence length="595" mass="65106">MPQLPFLEVEDLSSSLSFYSAIVEPLGLRHISTERGHFPSVTFGNSERDPVFQLRQVVASRDRPLRRSRIAVSAPSPGAADEAFGFAFRANPDLRDTSYLRHPAEAYPAASGASAHRATTHSGGTRVVISDLDYNIMEIVYQPPLDYPPHYSGSTVRRTRSTDEEAGRILTWNFDVAGSSRPAPAGASSAYSGPPRADPRRSLSYHDYEEEEEVEVGDYDDEDDHHGHDHDVRRPPPPAAGLKRSVTTGTSNYEPAASARENSTGLSAGAVVGTLLGVAGVAAGAALTYNMVRGDRTRASAHGDYDAPPFSRRSTFPDKYDSYLDRKGRYLDTERPADKGRYSDEYGSGLDYRRQGPDYVARYTQVTSPRSRDVDGAYDDARGRHSIPRSRASVRPRSEAANSREPYLLGEPEYRGYVSSKSSKHPPIVQRGYTYDGPERDSYVSSRSQRSSNTLRASPADAYLPSSHPVSHSRSGSRVTTTTYKVSDSPRGYSREEIYGSARHIPFSDSRASPYTSARDPLLASGRAPPYLSAREATYPSDNRAGAYYSARHAPLPRSGGGSSRARYGEDDDDDDADSIAPSDSISCVGSRRSR</sequence>
<protein>
    <submittedName>
        <fullName evidence="2">Podospora anserina S mat+ genomic DNA chromosome 5, supercontig 6</fullName>
    </submittedName>
</protein>
<dbReference type="GeneID" id="6334861"/>
<evidence type="ECO:0000313" key="4">
    <source>
        <dbReference type="Proteomes" id="UP000001197"/>
    </source>
</evidence>
<evidence type="ECO:0000256" key="1">
    <source>
        <dbReference type="SAM" id="MobiDB-lite"/>
    </source>
</evidence>
<feature type="compositionally biased region" description="Basic and acidic residues" evidence="1">
    <location>
        <begin position="315"/>
        <end position="344"/>
    </location>
</feature>
<evidence type="ECO:0000313" key="3">
    <source>
        <dbReference type="EMBL" id="CDP29525.1"/>
    </source>
</evidence>
<reference evidence="4" key="3">
    <citation type="journal article" date="2014" name="Genetics">
        <title>Maintaining two mating types: Structure of the mating type locus and its role in heterokaryosis in Podospora anserina.</title>
        <authorList>
            <person name="Grognet P."/>
            <person name="Bidard F."/>
            <person name="Kuchly C."/>
            <person name="Tong L.C.H."/>
            <person name="Coppin E."/>
            <person name="Benkhali J.A."/>
            <person name="Couloux A."/>
            <person name="Wincker P."/>
            <person name="Debuchy R."/>
            <person name="Silar P."/>
        </authorList>
    </citation>
    <scope>GENOME REANNOTATION</scope>
    <source>
        <strain evidence="4">S / ATCC MYA-4624 / DSM 980 / FGSC 10383</strain>
    </source>
</reference>
<dbReference type="EMBL" id="CU607053">
    <property type="protein sequence ID" value="CAP49221.1"/>
    <property type="molecule type" value="Genomic_DNA"/>
</dbReference>
<dbReference type="eggNOG" id="ENOG502SACR">
    <property type="taxonomic scope" value="Eukaryota"/>
</dbReference>
<dbReference type="OrthoDB" id="10249419at2759"/>
<dbReference type="Gene3D" id="3.10.180.10">
    <property type="entry name" value="2,3-Dihydroxybiphenyl 1,2-Dioxygenase, domain 1"/>
    <property type="match status" value="1"/>
</dbReference>
<keyword evidence="4" id="KW-1185">Reference proteome</keyword>
<reference evidence="2 4" key="1">
    <citation type="journal article" date="2008" name="Genome Biol.">
        <title>The genome sequence of the model ascomycete fungus Podospora anserina.</title>
        <authorList>
            <person name="Espagne E."/>
            <person name="Lespinet O."/>
            <person name="Malagnac F."/>
            <person name="Da Silva C."/>
            <person name="Jaillon O."/>
            <person name="Porcel B.M."/>
            <person name="Couloux A."/>
            <person name="Aury J.-M."/>
            <person name="Segurens B."/>
            <person name="Poulain J."/>
            <person name="Anthouard V."/>
            <person name="Grossetete S."/>
            <person name="Khalili H."/>
            <person name="Coppin E."/>
            <person name="Dequard-Chablat M."/>
            <person name="Picard M."/>
            <person name="Contamine V."/>
            <person name="Arnaise S."/>
            <person name="Bourdais A."/>
            <person name="Berteaux-Lecellier V."/>
            <person name="Gautheret D."/>
            <person name="de Vries R.P."/>
            <person name="Battaglia E."/>
            <person name="Coutinho P.M."/>
            <person name="Danchin E.G.J."/>
            <person name="Henrissat B."/>
            <person name="El Khoury R."/>
            <person name="Sainsard-Chanet A."/>
            <person name="Boivin A."/>
            <person name="Pinan-Lucarre B."/>
            <person name="Sellem C.H."/>
            <person name="Debuchy R."/>
            <person name="Wincker P."/>
            <person name="Weissenbach J."/>
            <person name="Silar P."/>
        </authorList>
    </citation>
    <scope>NUCLEOTIDE SEQUENCE</scope>
    <source>
        <strain evidence="4">S / ATCC MYA-4624 / DSM 980 / FGSC 10383</strain>
        <strain evidence="2">S mat+</strain>
    </source>
</reference>
<evidence type="ECO:0000313" key="2">
    <source>
        <dbReference type="EMBL" id="CAP49221.1"/>
    </source>
</evidence>
<dbReference type="RefSeq" id="XP_001929721.1">
    <property type="nucleotide sequence ID" value="XM_001929686.1"/>
</dbReference>
<proteinExistence type="predicted"/>
<dbReference type="PANTHER" id="PTHR35006:SF3">
    <property type="entry name" value="GLYOXALASE FAMILY PROTEIN (AFU_ORTHOLOGUE AFUA_3G06020)"/>
    <property type="match status" value="1"/>
</dbReference>
<dbReference type="AlphaFoldDB" id="B2VLA5"/>